<proteinExistence type="predicted"/>
<name>A0ABU0G3F5_9HYPH</name>
<sequence length="194" mass="21612">MKGEERKKRNGKEPARERILRHAIRRFSIQSYETTSLREIAADADVDVAWVHRSYGSKEKLFEECLRFTIASEEALRELGPDTLERLSTQILQSREPGELRPIDIIIRSLSSPEASRVIKSVAQAMIIGPLLERAPPGGGVPVVLTLSMMMGLAIMRDVVELDVLQMADPEHVQHVLMAAIGVMKASTADVRSE</sequence>
<evidence type="ECO:0000259" key="3">
    <source>
        <dbReference type="PROSITE" id="PS50977"/>
    </source>
</evidence>
<evidence type="ECO:0000256" key="1">
    <source>
        <dbReference type="ARBA" id="ARBA00023125"/>
    </source>
</evidence>
<dbReference type="PANTHER" id="PTHR30055:SF235">
    <property type="entry name" value="TRANSCRIPTIONAL REGULATORY PROTEIN"/>
    <property type="match status" value="1"/>
</dbReference>
<comment type="caution">
    <text evidence="4">The sequence shown here is derived from an EMBL/GenBank/DDBJ whole genome shotgun (WGS) entry which is preliminary data.</text>
</comment>
<dbReference type="Proteomes" id="UP001238496">
    <property type="component" value="Unassembled WGS sequence"/>
</dbReference>
<organism evidence="4 5">
    <name type="scientific">Peteryoungia aggregata LMG 23059</name>
    <dbReference type="NCBI Taxonomy" id="1368425"/>
    <lineage>
        <taxon>Bacteria</taxon>
        <taxon>Pseudomonadati</taxon>
        <taxon>Pseudomonadota</taxon>
        <taxon>Alphaproteobacteria</taxon>
        <taxon>Hyphomicrobiales</taxon>
        <taxon>Rhizobiaceae</taxon>
        <taxon>Peteryoungia</taxon>
    </lineage>
</organism>
<evidence type="ECO:0000313" key="4">
    <source>
        <dbReference type="EMBL" id="MDQ0419484.1"/>
    </source>
</evidence>
<dbReference type="Pfam" id="PF17920">
    <property type="entry name" value="TetR_C_16"/>
    <property type="match status" value="1"/>
</dbReference>
<dbReference type="InterPro" id="IPR050109">
    <property type="entry name" value="HTH-type_TetR-like_transc_reg"/>
</dbReference>
<dbReference type="InterPro" id="IPR009057">
    <property type="entry name" value="Homeodomain-like_sf"/>
</dbReference>
<dbReference type="Pfam" id="PF00440">
    <property type="entry name" value="TetR_N"/>
    <property type="match status" value="1"/>
</dbReference>
<dbReference type="InterPro" id="IPR001647">
    <property type="entry name" value="HTH_TetR"/>
</dbReference>
<dbReference type="SUPFAM" id="SSF46689">
    <property type="entry name" value="Homeodomain-like"/>
    <property type="match status" value="1"/>
</dbReference>
<accession>A0ABU0G3F5</accession>
<dbReference type="EMBL" id="JAUSUW010000001">
    <property type="protein sequence ID" value="MDQ0419484.1"/>
    <property type="molecule type" value="Genomic_DNA"/>
</dbReference>
<dbReference type="InterPro" id="IPR036271">
    <property type="entry name" value="Tet_transcr_reg_TetR-rel_C_sf"/>
</dbReference>
<feature type="domain" description="HTH tetR-type" evidence="3">
    <location>
        <begin position="13"/>
        <end position="73"/>
    </location>
</feature>
<dbReference type="Gene3D" id="1.10.357.10">
    <property type="entry name" value="Tetracycline Repressor, domain 2"/>
    <property type="match status" value="1"/>
</dbReference>
<dbReference type="PROSITE" id="PS50977">
    <property type="entry name" value="HTH_TETR_2"/>
    <property type="match status" value="1"/>
</dbReference>
<keyword evidence="1 2" id="KW-0238">DNA-binding</keyword>
<evidence type="ECO:0000256" key="2">
    <source>
        <dbReference type="PROSITE-ProRule" id="PRU00335"/>
    </source>
</evidence>
<protein>
    <submittedName>
        <fullName evidence="4">AcrR family transcriptional regulator</fullName>
    </submittedName>
</protein>
<dbReference type="PANTHER" id="PTHR30055">
    <property type="entry name" value="HTH-TYPE TRANSCRIPTIONAL REGULATOR RUTR"/>
    <property type="match status" value="1"/>
</dbReference>
<evidence type="ECO:0000313" key="5">
    <source>
        <dbReference type="Proteomes" id="UP001238496"/>
    </source>
</evidence>
<dbReference type="SUPFAM" id="SSF48498">
    <property type="entry name" value="Tetracyclin repressor-like, C-terminal domain"/>
    <property type="match status" value="1"/>
</dbReference>
<reference evidence="4 5" key="1">
    <citation type="submission" date="2023-07" db="EMBL/GenBank/DDBJ databases">
        <title>Genomic Encyclopedia of Type Strains, Phase IV (KMG-IV): sequencing the most valuable type-strain genomes for metagenomic binning, comparative biology and taxonomic classification.</title>
        <authorList>
            <person name="Goeker M."/>
        </authorList>
    </citation>
    <scope>NUCLEOTIDE SEQUENCE [LARGE SCALE GENOMIC DNA]</scope>
    <source>
        <strain evidence="4 5">DSM 1111</strain>
    </source>
</reference>
<keyword evidence="5" id="KW-1185">Reference proteome</keyword>
<dbReference type="InterPro" id="IPR041678">
    <property type="entry name" value="TetR_C_16"/>
</dbReference>
<feature type="DNA-binding region" description="H-T-H motif" evidence="2">
    <location>
        <begin position="36"/>
        <end position="55"/>
    </location>
</feature>
<dbReference type="RefSeq" id="WP_307368991.1">
    <property type="nucleotide sequence ID" value="NZ_JAUSUW010000001.1"/>
</dbReference>
<gene>
    <name evidence="4" type="ORF">J2045_000494</name>
</gene>